<comment type="catalytic activity">
    <reaction evidence="6">
        <text>Couples ATP hydrolysis with the unwinding of duplex DNA by translocating in the 3'-5' direction.</text>
        <dbReference type="EC" id="5.6.2.4"/>
    </reaction>
</comment>
<keyword evidence="4" id="KW-0238">DNA-binding</keyword>
<dbReference type="InterPro" id="IPR014001">
    <property type="entry name" value="Helicase_ATP-bd"/>
</dbReference>
<evidence type="ECO:0000259" key="8">
    <source>
        <dbReference type="PROSITE" id="PS51192"/>
    </source>
</evidence>
<feature type="domain" description="Helicase C-terminal" evidence="9">
    <location>
        <begin position="250"/>
        <end position="416"/>
    </location>
</feature>
<sequence length="697" mass="78268">MIRIPKGVRSPTGVNVRPKYCKMSDEKLTNHIKKVSLKRRNTFVLAGTGYGKSRIAEVYYRTIPEESQAVVITLNPLDTLGDNQVLEKELAGFTAINLSKLNFNKKTAADIAKGVYQFVYLSPKIYLNNKLWDELYFSTEFRNRLALIVVDEAHMIFIWGIVKSCKGKNTFAVHIRHEDSGIFRPSYGNLGAHLLFRNKKPILLLSATCRPVAVAAIKESLKLDDNSIDILRGELTRPEIRIIRQIMDNSLASSLDAIKVFPSHKDVADEDLVPCLVYSGSRNRTFTILGGIGMARESLGCCYLPNNNCARRYHSCSGDLDKVDTVRDFADAKFPIISCTMALGLGQNWKRVRMVVHMGRGDPASISQMIGRCGRDGQPGLAVMFVEKTRRNGRNNIEQFTRGAVQTDEDRLDALAITPVCLRIAFSLNNLLGYIPLWFDDPTYITEREREKSAGFTECRCSVCLPVEASAIIKNLVFATKENFDQIVADEFEAPFSASLKHKHPVKRAGTRKRKFNEVDTARLDVFKEELVEGLASYYDEQDTLGGDVEAGDFFGTKQADFLAINLHKIESVSDIRKHIGGECFDGQMEWLMDAISVYKITQEGNPSTHGASKLAPKKHRSIVIETTPHTQPVIPHEPTTQPDAPLVPLLSKKARADVTRELKRIARVEADQRAQARKEQLAAFQRESKERYNLLI</sequence>
<keyword evidence="3" id="KW-0067">ATP-binding</keyword>
<evidence type="ECO:0000313" key="11">
    <source>
        <dbReference type="Proteomes" id="UP000054564"/>
    </source>
</evidence>
<reference evidence="11" key="1">
    <citation type="submission" date="2014-03" db="EMBL/GenBank/DDBJ databases">
        <title>The Genome Sequence of Puccinia striiformis f. sp. tritici PST-78.</title>
        <authorList>
            <consortium name="The Broad Institute Genome Sequencing Platform"/>
            <person name="Cuomo C."/>
            <person name="Hulbert S."/>
            <person name="Chen X."/>
            <person name="Walker B."/>
            <person name="Young S.K."/>
            <person name="Zeng Q."/>
            <person name="Gargeya S."/>
            <person name="Fitzgerald M."/>
            <person name="Haas B."/>
            <person name="Abouelleil A."/>
            <person name="Alvarado L."/>
            <person name="Arachchi H.M."/>
            <person name="Berlin A.M."/>
            <person name="Chapman S.B."/>
            <person name="Goldberg J."/>
            <person name="Griggs A."/>
            <person name="Gujja S."/>
            <person name="Hansen M."/>
            <person name="Howarth C."/>
            <person name="Imamovic A."/>
            <person name="Larimer J."/>
            <person name="McCowan C."/>
            <person name="Montmayeur A."/>
            <person name="Murphy C."/>
            <person name="Neiman D."/>
            <person name="Pearson M."/>
            <person name="Priest M."/>
            <person name="Roberts A."/>
            <person name="Saif S."/>
            <person name="Shea T."/>
            <person name="Sisk P."/>
            <person name="Sykes S."/>
            <person name="Wortman J."/>
            <person name="Nusbaum C."/>
            <person name="Birren B."/>
        </authorList>
    </citation>
    <scope>NUCLEOTIDE SEQUENCE [LARGE SCALE GENOMIC DNA]</scope>
    <source>
        <strain evidence="11">race PST-78</strain>
    </source>
</reference>
<dbReference type="GO" id="GO:0009378">
    <property type="term" value="F:four-way junction helicase activity"/>
    <property type="evidence" value="ECO:0007669"/>
    <property type="project" value="TreeGrafter"/>
</dbReference>
<dbReference type="PANTHER" id="PTHR13710:SF105">
    <property type="entry name" value="ATP-DEPENDENT DNA HELICASE Q1"/>
    <property type="match status" value="1"/>
</dbReference>
<dbReference type="GO" id="GO:0003677">
    <property type="term" value="F:DNA binding"/>
    <property type="evidence" value="ECO:0007669"/>
    <property type="project" value="UniProtKB-KW"/>
</dbReference>
<evidence type="ECO:0000256" key="3">
    <source>
        <dbReference type="ARBA" id="ARBA00022840"/>
    </source>
</evidence>
<evidence type="ECO:0000259" key="9">
    <source>
        <dbReference type="PROSITE" id="PS51194"/>
    </source>
</evidence>
<dbReference type="PROSITE" id="PS51194">
    <property type="entry name" value="HELICASE_CTER"/>
    <property type="match status" value="1"/>
</dbReference>
<dbReference type="GO" id="GO:0005524">
    <property type="term" value="F:ATP binding"/>
    <property type="evidence" value="ECO:0007669"/>
    <property type="project" value="UniProtKB-KW"/>
</dbReference>
<dbReference type="InterPro" id="IPR001650">
    <property type="entry name" value="Helicase_C-like"/>
</dbReference>
<dbReference type="Pfam" id="PF00271">
    <property type="entry name" value="Helicase_C"/>
    <property type="match status" value="1"/>
</dbReference>
<dbReference type="EMBL" id="AJIL01000219">
    <property type="protein sequence ID" value="KNE91112.1"/>
    <property type="molecule type" value="Genomic_DNA"/>
</dbReference>
<dbReference type="PANTHER" id="PTHR13710">
    <property type="entry name" value="DNA HELICASE RECQ FAMILY MEMBER"/>
    <property type="match status" value="1"/>
</dbReference>
<feature type="domain" description="Helicase ATP-binding" evidence="8">
    <location>
        <begin position="33"/>
        <end position="227"/>
    </location>
</feature>
<dbReference type="GO" id="GO:0043138">
    <property type="term" value="F:3'-5' DNA helicase activity"/>
    <property type="evidence" value="ECO:0007669"/>
    <property type="project" value="UniProtKB-EC"/>
</dbReference>
<dbReference type="STRING" id="1165861.A0A0L0UVP0"/>
<evidence type="ECO:0000256" key="5">
    <source>
        <dbReference type="ARBA" id="ARBA00023235"/>
    </source>
</evidence>
<gene>
    <name evidence="10" type="ORF">PSTG_15463</name>
</gene>
<dbReference type="InterPro" id="IPR027417">
    <property type="entry name" value="P-loop_NTPase"/>
</dbReference>
<comment type="similarity">
    <text evidence="1">Belongs to the helicase family. RecQ subfamily.</text>
</comment>
<dbReference type="GO" id="GO:0005694">
    <property type="term" value="C:chromosome"/>
    <property type="evidence" value="ECO:0007669"/>
    <property type="project" value="TreeGrafter"/>
</dbReference>
<dbReference type="SMART" id="SM00490">
    <property type="entry name" value="HELICc"/>
    <property type="match status" value="1"/>
</dbReference>
<keyword evidence="2" id="KW-0547">Nucleotide-binding</keyword>
<dbReference type="EC" id="5.6.2.4" evidence="7"/>
<dbReference type="AlphaFoldDB" id="A0A0L0UVP0"/>
<evidence type="ECO:0000256" key="4">
    <source>
        <dbReference type="ARBA" id="ARBA00023125"/>
    </source>
</evidence>
<evidence type="ECO:0000256" key="1">
    <source>
        <dbReference type="ARBA" id="ARBA00005446"/>
    </source>
</evidence>
<dbReference type="GO" id="GO:0005737">
    <property type="term" value="C:cytoplasm"/>
    <property type="evidence" value="ECO:0007669"/>
    <property type="project" value="TreeGrafter"/>
</dbReference>
<name>A0A0L0UVP0_9BASI</name>
<evidence type="ECO:0000313" key="10">
    <source>
        <dbReference type="EMBL" id="KNE91112.1"/>
    </source>
</evidence>
<protein>
    <recommendedName>
        <fullName evidence="7">DNA 3'-5' helicase</fullName>
        <ecNumber evidence="7">5.6.2.4</ecNumber>
    </recommendedName>
</protein>
<evidence type="ECO:0000256" key="7">
    <source>
        <dbReference type="ARBA" id="ARBA00034808"/>
    </source>
</evidence>
<dbReference type="Gene3D" id="3.40.50.300">
    <property type="entry name" value="P-loop containing nucleotide triphosphate hydrolases"/>
    <property type="match status" value="2"/>
</dbReference>
<dbReference type="PROSITE" id="PS51192">
    <property type="entry name" value="HELICASE_ATP_BIND_1"/>
    <property type="match status" value="1"/>
</dbReference>
<keyword evidence="11" id="KW-1185">Reference proteome</keyword>
<evidence type="ECO:0000256" key="2">
    <source>
        <dbReference type="ARBA" id="ARBA00022741"/>
    </source>
</evidence>
<keyword evidence="5" id="KW-0413">Isomerase</keyword>
<dbReference type="Pfam" id="PF00270">
    <property type="entry name" value="DEAD"/>
    <property type="match status" value="1"/>
</dbReference>
<proteinExistence type="inferred from homology"/>
<dbReference type="Proteomes" id="UP000054564">
    <property type="component" value="Unassembled WGS sequence"/>
</dbReference>
<dbReference type="SUPFAM" id="SSF52540">
    <property type="entry name" value="P-loop containing nucleoside triphosphate hydrolases"/>
    <property type="match status" value="1"/>
</dbReference>
<organism evidence="10 11">
    <name type="scientific">Puccinia striiformis f. sp. tritici PST-78</name>
    <dbReference type="NCBI Taxonomy" id="1165861"/>
    <lineage>
        <taxon>Eukaryota</taxon>
        <taxon>Fungi</taxon>
        <taxon>Dikarya</taxon>
        <taxon>Basidiomycota</taxon>
        <taxon>Pucciniomycotina</taxon>
        <taxon>Pucciniomycetes</taxon>
        <taxon>Pucciniales</taxon>
        <taxon>Pucciniaceae</taxon>
        <taxon>Puccinia</taxon>
    </lineage>
</organism>
<comment type="caution">
    <text evidence="10">The sequence shown here is derived from an EMBL/GenBank/DDBJ whole genome shotgun (WGS) entry which is preliminary data.</text>
</comment>
<dbReference type="GO" id="GO:0000724">
    <property type="term" value="P:double-strand break repair via homologous recombination"/>
    <property type="evidence" value="ECO:0007669"/>
    <property type="project" value="TreeGrafter"/>
</dbReference>
<evidence type="ECO:0000256" key="6">
    <source>
        <dbReference type="ARBA" id="ARBA00034617"/>
    </source>
</evidence>
<dbReference type="InterPro" id="IPR011545">
    <property type="entry name" value="DEAD/DEAH_box_helicase_dom"/>
</dbReference>
<accession>A0A0L0UVP0</accession>